<protein>
    <recommendedName>
        <fullName evidence="3">Reverse transcriptase domain-containing protein</fullName>
    </recommendedName>
</protein>
<dbReference type="PANTHER" id="PTHR38681">
    <property type="entry name" value="RETROVIRUS-RELATED POL POLYPROTEIN FROM TRANSPOSON 412-LIKE PROTEIN-RELATED"/>
    <property type="match status" value="1"/>
</dbReference>
<comment type="caution">
    <text evidence="1">The sequence shown here is derived from an EMBL/GenBank/DDBJ whole genome shotgun (WGS) entry which is preliminary data.</text>
</comment>
<dbReference type="PANTHER" id="PTHR38681:SF1">
    <property type="entry name" value="RETROVIRUS-RELATED POL POLYPROTEIN FROM TRANSPOSON 412-LIKE PROTEIN"/>
    <property type="match status" value="1"/>
</dbReference>
<dbReference type="Proteomes" id="UP000499080">
    <property type="component" value="Unassembled WGS sequence"/>
</dbReference>
<dbReference type="AlphaFoldDB" id="A0A4Y2WSM8"/>
<evidence type="ECO:0000313" key="2">
    <source>
        <dbReference type="Proteomes" id="UP000499080"/>
    </source>
</evidence>
<evidence type="ECO:0008006" key="3">
    <source>
        <dbReference type="Google" id="ProtNLM"/>
    </source>
</evidence>
<keyword evidence="2" id="KW-1185">Reference proteome</keyword>
<organism evidence="1 2">
    <name type="scientific">Araneus ventricosus</name>
    <name type="common">Orbweaver spider</name>
    <name type="synonym">Epeira ventricosa</name>
    <dbReference type="NCBI Taxonomy" id="182803"/>
    <lineage>
        <taxon>Eukaryota</taxon>
        <taxon>Metazoa</taxon>
        <taxon>Ecdysozoa</taxon>
        <taxon>Arthropoda</taxon>
        <taxon>Chelicerata</taxon>
        <taxon>Arachnida</taxon>
        <taxon>Araneae</taxon>
        <taxon>Araneomorphae</taxon>
        <taxon>Entelegynae</taxon>
        <taxon>Araneoidea</taxon>
        <taxon>Araneidae</taxon>
        <taxon>Araneus</taxon>
    </lineage>
</organism>
<gene>
    <name evidence="1" type="ORF">AVEN_191336_1</name>
</gene>
<accession>A0A4Y2WSM8</accession>
<evidence type="ECO:0000313" key="1">
    <source>
        <dbReference type="EMBL" id="GBO38877.1"/>
    </source>
</evidence>
<proteinExistence type="predicted"/>
<dbReference type="OrthoDB" id="6279146at2759"/>
<sequence length="141" mass="15651">MCRENVVLLNIPPRIQSFKKTDMKIANEMGERTLPFGNPLLGSLLLESEPNLKSALKCDGVRKGLQPPYNGPYAVLQRGDKLYKVNIEGKLVNISIDRLKPAFVAADSYITIPCGKDTGKSHMSLSYKTKSGRTVRFPSRV</sequence>
<name>A0A4Y2WSM8_ARAVE</name>
<dbReference type="EMBL" id="BGPR01063721">
    <property type="protein sequence ID" value="GBO38877.1"/>
    <property type="molecule type" value="Genomic_DNA"/>
</dbReference>
<reference evidence="1 2" key="1">
    <citation type="journal article" date="2019" name="Sci. Rep.">
        <title>Orb-weaving spider Araneus ventricosus genome elucidates the spidroin gene catalogue.</title>
        <authorList>
            <person name="Kono N."/>
            <person name="Nakamura H."/>
            <person name="Ohtoshi R."/>
            <person name="Moran D.A.P."/>
            <person name="Shinohara A."/>
            <person name="Yoshida Y."/>
            <person name="Fujiwara M."/>
            <person name="Mori M."/>
            <person name="Tomita M."/>
            <person name="Arakawa K."/>
        </authorList>
    </citation>
    <scope>NUCLEOTIDE SEQUENCE [LARGE SCALE GENOMIC DNA]</scope>
</reference>